<accession>A0A0K3CGU1</accession>
<evidence type="ECO:0000256" key="1">
    <source>
        <dbReference type="SAM" id="MobiDB-lite"/>
    </source>
</evidence>
<feature type="region of interest" description="Disordered" evidence="1">
    <location>
        <begin position="274"/>
        <end position="304"/>
    </location>
</feature>
<dbReference type="EMBL" id="CWKI01000009">
    <property type="protein sequence ID" value="CTR08919.1"/>
    <property type="molecule type" value="Genomic_DNA"/>
</dbReference>
<protein>
    <submittedName>
        <fullName evidence="2">BY PROTMAP: gi|342319961|gb|EGU11906.1| Proteophosphoglycan ppg1 [Rhodotorula glutinis ATCC 204091]</fullName>
    </submittedName>
</protein>
<evidence type="ECO:0000313" key="2">
    <source>
        <dbReference type="EMBL" id="CTR08919.1"/>
    </source>
</evidence>
<proteinExistence type="predicted"/>
<organism evidence="2 3">
    <name type="scientific">Rhodotorula toruloides</name>
    <name type="common">Yeast</name>
    <name type="synonym">Rhodosporidium toruloides</name>
    <dbReference type="NCBI Taxonomy" id="5286"/>
    <lineage>
        <taxon>Eukaryota</taxon>
        <taxon>Fungi</taxon>
        <taxon>Dikarya</taxon>
        <taxon>Basidiomycota</taxon>
        <taxon>Pucciniomycotina</taxon>
        <taxon>Microbotryomycetes</taxon>
        <taxon>Sporidiobolales</taxon>
        <taxon>Sporidiobolaceae</taxon>
        <taxon>Rhodotorula</taxon>
    </lineage>
</organism>
<dbReference type="SUPFAM" id="SSF52047">
    <property type="entry name" value="RNI-like"/>
    <property type="match status" value="1"/>
</dbReference>
<gene>
    <name evidence="2" type="primary">FGENESH: predicted gene_9.126</name>
    <name evidence="2" type="ORF">BN2166_0047800</name>
</gene>
<dbReference type="AlphaFoldDB" id="A0A0K3CGU1"/>
<sequence length="765" mass="85636">MLELMQPNPSIKHLRFVNLIDFRWWASDIRIDSVEAVTLYEHPSRTSDAPTLKQGRLASLQPFLSMFPSLRNLRFSGLGLLTDENDAPPPIAPDSSSTFIQQERRLASLLASLRDTRVEEDGRRDGLRTHITPPPFLQILVETGASGLSADQESRCRLECRMRTTGSSMCSRRVVGKSRSASECRRRSGGQAVGGSAGALLSFHTLLEIGEAIQRTPELIVVLVSLSMLATAAWRGERAKSWPNLRLALLPSCTSLAVAQSRVQVVVQALAASAQPPDQPQQPTMSSETVAPLDPLPPVTDPSRATRFLDLPEELIRRIFETVFDELLAERIPGQYENDPFPSHLRFEKQRPPRQLSRQQVPINSGLYKLVRPVWDGYLALEASEGRAFDEPLPTLSKRIRFLDLVEDKWFDSIRLYGEIPHSLTAWERARPSFDFLTTFSRLTTLRATFTRGIPRTFTDALSHLPCLSDLTLQFPGGLDDVFFTLGEKTPVLRRLTLAAEVAGDEDLHALLTNLPSTLEEVHIYYTYPAGLPIPWYTVPRLHLYPPKGYFRDPSCVIQAFEKVFSLENPRKVVVQELTIQVETISLSKSKKRDTVYYEQVIPALLEFMQSTASIKHLRFFGFVDLRWWKNDIRIDSIESLTLHEHPSGTDYSESPERKNLSALPHFLSMFPSLRKLNLSGVGLLSDTDESLALDSCSFSTSASPSVQPDSRLHLSAPLAALQEPLLSLLPPSLSNLLSSSIALLARPTQSRRFGTARTLRASGR</sequence>
<keyword evidence="3" id="KW-1185">Reference proteome</keyword>
<name>A0A0K3CGU1_RHOTO</name>
<evidence type="ECO:0000313" key="3">
    <source>
        <dbReference type="Proteomes" id="UP000199069"/>
    </source>
</evidence>
<reference evidence="2 3" key="1">
    <citation type="submission" date="2015-07" db="EMBL/GenBank/DDBJ databases">
        <authorList>
            <person name="Cajimat M.N.B."/>
            <person name="Milazzo M.L."/>
            <person name="Fulhorst C.F."/>
        </authorList>
    </citation>
    <scope>NUCLEOTIDE SEQUENCE [LARGE SCALE GENOMIC DNA]</scope>
    <source>
        <strain evidence="2">Single colony</strain>
    </source>
</reference>
<dbReference type="Proteomes" id="UP000199069">
    <property type="component" value="Unassembled WGS sequence"/>
</dbReference>